<evidence type="ECO:0000313" key="4">
    <source>
        <dbReference type="Proteomes" id="UP000006281"/>
    </source>
</evidence>
<dbReference type="Pfam" id="PF13699">
    <property type="entry name" value="eCIS_core"/>
    <property type="match status" value="1"/>
</dbReference>
<feature type="domain" description="eCIS core" evidence="2">
    <location>
        <begin position="85"/>
        <end position="122"/>
    </location>
</feature>
<organism evidence="3 4">
    <name type="scientific">Saccharothrix espanaensis (strain ATCC 51144 / DSM 44229 / JCM 9112 / NBRC 15066 / NRRL 15764)</name>
    <dbReference type="NCBI Taxonomy" id="1179773"/>
    <lineage>
        <taxon>Bacteria</taxon>
        <taxon>Bacillati</taxon>
        <taxon>Actinomycetota</taxon>
        <taxon>Actinomycetes</taxon>
        <taxon>Pseudonocardiales</taxon>
        <taxon>Pseudonocardiaceae</taxon>
        <taxon>Saccharothrix</taxon>
    </lineage>
</organism>
<keyword evidence="4" id="KW-1185">Reference proteome</keyword>
<reference evidence="3 4" key="1">
    <citation type="journal article" date="2012" name="BMC Genomics">
        <title>Complete genome sequence of Saccharothrix espanaensis DSM 44229T and comparison to the other completely sequenced Pseudonocardiaceae.</title>
        <authorList>
            <person name="Strobel T."/>
            <person name="Al-Dilaimi A."/>
            <person name="Blom J."/>
            <person name="Gessner A."/>
            <person name="Kalinowski J."/>
            <person name="Luzhetska M."/>
            <person name="Puhler A."/>
            <person name="Szczepanowski R."/>
            <person name="Bechthold A."/>
            <person name="Ruckert C."/>
        </authorList>
    </citation>
    <scope>NUCLEOTIDE SEQUENCE [LARGE SCALE GENOMIC DNA]</scope>
    <source>
        <strain evidence="4">ATCC 51144 / DSM 44229 / JCM 9112 / NBRC 15066 / NRRL 15764</strain>
    </source>
</reference>
<dbReference type="EMBL" id="HE804045">
    <property type="protein sequence ID" value="CCH30624.1"/>
    <property type="molecule type" value="Genomic_DNA"/>
</dbReference>
<dbReference type="HOGENOM" id="CLU_1843682_0_0_11"/>
<evidence type="ECO:0000313" key="3">
    <source>
        <dbReference type="EMBL" id="CCH30624.1"/>
    </source>
</evidence>
<gene>
    <name evidence="3" type="ordered locus">BN6_33200</name>
</gene>
<dbReference type="Proteomes" id="UP000006281">
    <property type="component" value="Chromosome"/>
</dbReference>
<accession>K0K1A2</accession>
<dbReference type="AlphaFoldDB" id="K0K1A2"/>
<protein>
    <recommendedName>
        <fullName evidence="2">eCIS core domain-containing protein</fullName>
    </recommendedName>
</protein>
<evidence type="ECO:0000256" key="1">
    <source>
        <dbReference type="SAM" id="MobiDB-lite"/>
    </source>
</evidence>
<feature type="region of interest" description="Disordered" evidence="1">
    <location>
        <begin position="1"/>
        <end position="31"/>
    </location>
</feature>
<sequence length="139" mass="15020">MRIRGRGEGREVDPRRDVAGPARSQPATPAVEGVLALQRAVGNTAVTRMLQARHEPPAECADDRDRDTAVQRSAIHDVLDRPGTPLGAAVRQEMESRLGADFSDVRLHTGAEARESAAGIDAPRLHLGQPRGHRVGWGR</sequence>
<dbReference type="STRING" id="1179773.BN6_33200"/>
<dbReference type="KEGG" id="sesp:BN6_33200"/>
<dbReference type="PATRIC" id="fig|1179773.3.peg.3322"/>
<dbReference type="RefSeq" id="WP_015100736.1">
    <property type="nucleotide sequence ID" value="NC_019673.1"/>
</dbReference>
<name>K0K1A2_SACES</name>
<dbReference type="InterPro" id="IPR025295">
    <property type="entry name" value="eCIS_core_dom"/>
</dbReference>
<proteinExistence type="predicted"/>
<feature type="compositionally biased region" description="Basic and acidic residues" evidence="1">
    <location>
        <begin position="1"/>
        <end position="18"/>
    </location>
</feature>
<evidence type="ECO:0000259" key="2">
    <source>
        <dbReference type="Pfam" id="PF13699"/>
    </source>
</evidence>